<evidence type="ECO:0000256" key="1">
    <source>
        <dbReference type="ARBA" id="ARBA00022801"/>
    </source>
</evidence>
<dbReference type="RefSeq" id="WP_322448417.1">
    <property type="nucleotide sequence ID" value="NZ_JAXOFX010000020.1"/>
</dbReference>
<evidence type="ECO:0000259" key="3">
    <source>
        <dbReference type="PROSITE" id="PS51724"/>
    </source>
</evidence>
<accession>A0ABU5J402</accession>
<reference evidence="4 5" key="1">
    <citation type="submission" date="2023-11" db="EMBL/GenBank/DDBJ databases">
        <title>Bacillus jintuensis, isolated from a mudflat on the Beibu Gulf coast.</title>
        <authorList>
            <person name="Li M."/>
        </authorList>
    </citation>
    <scope>NUCLEOTIDE SEQUENCE [LARGE SCALE GENOMIC DNA]</scope>
    <source>
        <strain evidence="4 5">31A1R</strain>
    </source>
</reference>
<dbReference type="SMART" id="SM00646">
    <property type="entry name" value="Ami_3"/>
    <property type="match status" value="1"/>
</dbReference>
<dbReference type="InterPro" id="IPR002508">
    <property type="entry name" value="MurNAc-LAA_cat"/>
</dbReference>
<dbReference type="Pfam" id="PF05036">
    <property type="entry name" value="SPOR"/>
    <property type="match status" value="1"/>
</dbReference>
<comment type="caution">
    <text evidence="4">The sequence shown here is derived from an EMBL/GenBank/DDBJ whole genome shotgun (WGS) entry which is preliminary data.</text>
</comment>
<dbReference type="SUPFAM" id="SSF110997">
    <property type="entry name" value="Sporulation related repeat"/>
    <property type="match status" value="1"/>
</dbReference>
<sequence>MKIMLDAGHGYKTPGKRSPDGFQEYEFNRSVANQAKKLLLESYKDVKVYFAHSDKKDVSLKERTDKANRLDVDLYIAIHANAQGAGGWTSARGIETYIHPSKPKIASALAKRVQKNLVIATGLTDRGVKTSDFHVLRETKAEAILIECGFMTNREELKLLRSETFQKTCAEAIVKSIQEQFKLVKITPATKSSSQPKSTKPTPSKPTNEKIYRVQIGAFKDRKKAEQLMEKLKKEGYDAIIN</sequence>
<dbReference type="EC" id="3.5.1.28" evidence="4"/>
<proteinExistence type="predicted"/>
<dbReference type="SUPFAM" id="SSF53187">
    <property type="entry name" value="Zn-dependent exopeptidases"/>
    <property type="match status" value="1"/>
</dbReference>
<dbReference type="Pfam" id="PF01520">
    <property type="entry name" value="Amidase_3"/>
    <property type="match status" value="1"/>
</dbReference>
<dbReference type="InterPro" id="IPR007730">
    <property type="entry name" value="SPOR-like_dom"/>
</dbReference>
<name>A0ABU5J402_9BACI</name>
<organism evidence="4 5">
    <name type="scientific">Robertmurraya mangrovi</name>
    <dbReference type="NCBI Taxonomy" id="3098077"/>
    <lineage>
        <taxon>Bacteria</taxon>
        <taxon>Bacillati</taxon>
        <taxon>Bacillota</taxon>
        <taxon>Bacilli</taxon>
        <taxon>Bacillales</taxon>
        <taxon>Bacillaceae</taxon>
        <taxon>Robertmurraya</taxon>
    </lineage>
</organism>
<keyword evidence="5" id="KW-1185">Reference proteome</keyword>
<dbReference type="EMBL" id="JAXOFX010000020">
    <property type="protein sequence ID" value="MDZ5474123.1"/>
    <property type="molecule type" value="Genomic_DNA"/>
</dbReference>
<dbReference type="GO" id="GO:0008745">
    <property type="term" value="F:N-acetylmuramoyl-L-alanine amidase activity"/>
    <property type="evidence" value="ECO:0007669"/>
    <property type="project" value="UniProtKB-EC"/>
</dbReference>
<dbReference type="CDD" id="cd02696">
    <property type="entry name" value="MurNAc-LAA"/>
    <property type="match status" value="1"/>
</dbReference>
<dbReference type="InterPro" id="IPR036680">
    <property type="entry name" value="SPOR-like_sf"/>
</dbReference>
<protein>
    <submittedName>
        <fullName evidence="4">N-acetylmuramoyl-L-alanine amidase</fullName>
        <ecNumber evidence="4">3.5.1.28</ecNumber>
    </submittedName>
</protein>
<dbReference type="PANTHER" id="PTHR30404:SF0">
    <property type="entry name" value="N-ACETYLMURAMOYL-L-ALANINE AMIDASE AMIC"/>
    <property type="match status" value="1"/>
</dbReference>
<feature type="compositionally biased region" description="Low complexity" evidence="2">
    <location>
        <begin position="188"/>
        <end position="206"/>
    </location>
</feature>
<evidence type="ECO:0000256" key="2">
    <source>
        <dbReference type="SAM" id="MobiDB-lite"/>
    </source>
</evidence>
<dbReference type="PANTHER" id="PTHR30404">
    <property type="entry name" value="N-ACETYLMURAMOYL-L-ALANINE AMIDASE"/>
    <property type="match status" value="1"/>
</dbReference>
<dbReference type="InterPro" id="IPR050695">
    <property type="entry name" value="N-acetylmuramoyl_amidase_3"/>
</dbReference>
<evidence type="ECO:0000313" key="4">
    <source>
        <dbReference type="EMBL" id="MDZ5474123.1"/>
    </source>
</evidence>
<gene>
    <name evidence="4" type="ORF">SM124_20680</name>
</gene>
<feature type="domain" description="SPOR" evidence="3">
    <location>
        <begin position="206"/>
        <end position="242"/>
    </location>
</feature>
<evidence type="ECO:0000313" key="5">
    <source>
        <dbReference type="Proteomes" id="UP001290455"/>
    </source>
</evidence>
<feature type="region of interest" description="Disordered" evidence="2">
    <location>
        <begin position="188"/>
        <end position="209"/>
    </location>
</feature>
<dbReference type="Proteomes" id="UP001290455">
    <property type="component" value="Unassembled WGS sequence"/>
</dbReference>
<dbReference type="Gene3D" id="3.40.630.40">
    <property type="entry name" value="Zn-dependent exopeptidases"/>
    <property type="match status" value="1"/>
</dbReference>
<dbReference type="PROSITE" id="PS51724">
    <property type="entry name" value="SPOR"/>
    <property type="match status" value="1"/>
</dbReference>
<keyword evidence="1 4" id="KW-0378">Hydrolase</keyword>